<proteinExistence type="predicted"/>
<keyword evidence="2" id="KW-1133">Transmembrane helix</keyword>
<name>A0A0F7UP23_TOXGV</name>
<keyword evidence="2" id="KW-0472">Membrane</keyword>
<sequence>MDSRRSSNALSERPNAHVSSTFTYGRSSRSLHRRFFLVFLFFHVSIALLFLTVLSPEGCAAQKATPSLPSEELQGEDMRRHRKMLLDEEDELSVEEELKADLERIKHHREMDTTTTTKPPPKNVVLDAGKEVGMGFWNGLLAPFRLAKDLMKRPGQTVDMAIASTAMTTSKLRNALAATIKWENAGHHWRELFRDMIRASTFHPGRQEEVERLARLKKAQVSQDSLHVSERANQQAERRVESALRAGESRREEERREFQKQKERYERYKQMREQSRADTAEASAAGSNGQDNAESGTGEQPLPAVHGENKDAGQ</sequence>
<evidence type="ECO:0000313" key="3">
    <source>
        <dbReference type="EMBL" id="CEL71689.1"/>
    </source>
</evidence>
<accession>A0A0F7UP23</accession>
<gene>
    <name evidence="3" type="ORF">BN1205_039820</name>
</gene>
<feature type="compositionally biased region" description="Polar residues" evidence="1">
    <location>
        <begin position="1"/>
        <end position="10"/>
    </location>
</feature>
<evidence type="ECO:0000256" key="2">
    <source>
        <dbReference type="SAM" id="Phobius"/>
    </source>
</evidence>
<feature type="transmembrane region" description="Helical" evidence="2">
    <location>
        <begin position="35"/>
        <end position="54"/>
    </location>
</feature>
<dbReference type="AlphaFoldDB" id="A0A0F7UP23"/>
<feature type="region of interest" description="Disordered" evidence="1">
    <location>
        <begin position="1"/>
        <end position="23"/>
    </location>
</feature>
<evidence type="ECO:0008006" key="4">
    <source>
        <dbReference type="Google" id="ProtNLM"/>
    </source>
</evidence>
<dbReference type="EMBL" id="LN714490">
    <property type="protein sequence ID" value="CEL71689.1"/>
    <property type="molecule type" value="Genomic_DNA"/>
</dbReference>
<feature type="compositionally biased region" description="Basic and acidic residues" evidence="1">
    <location>
        <begin position="236"/>
        <end position="279"/>
    </location>
</feature>
<feature type="compositionally biased region" description="Polar residues" evidence="1">
    <location>
        <begin position="285"/>
        <end position="298"/>
    </location>
</feature>
<organism evidence="3">
    <name type="scientific">Toxoplasma gondii (strain ATCC 50861 / VEG)</name>
    <dbReference type="NCBI Taxonomy" id="432359"/>
    <lineage>
        <taxon>Eukaryota</taxon>
        <taxon>Sar</taxon>
        <taxon>Alveolata</taxon>
        <taxon>Apicomplexa</taxon>
        <taxon>Conoidasida</taxon>
        <taxon>Coccidia</taxon>
        <taxon>Eucoccidiorida</taxon>
        <taxon>Eimeriorina</taxon>
        <taxon>Sarcocystidae</taxon>
        <taxon>Toxoplasma</taxon>
    </lineage>
</organism>
<feature type="compositionally biased region" description="Polar residues" evidence="1">
    <location>
        <begin position="220"/>
        <end position="235"/>
    </location>
</feature>
<reference evidence="3" key="1">
    <citation type="journal article" date="2015" name="PLoS ONE">
        <title>Comprehensive Evaluation of Toxoplasma gondii VEG and Neospora caninum LIV Genomes with Tachyzoite Stage Transcriptome and Proteome Defines Novel Transcript Features.</title>
        <authorList>
            <person name="Ramaprasad A."/>
            <person name="Mourier T."/>
            <person name="Naeem R."/>
            <person name="Malas T.B."/>
            <person name="Moussa E."/>
            <person name="Panigrahi A."/>
            <person name="Vermont S.J."/>
            <person name="Otto T.D."/>
            <person name="Wastling J."/>
            <person name="Pain A."/>
        </authorList>
    </citation>
    <scope>NUCLEOTIDE SEQUENCE</scope>
    <source>
        <strain evidence="3">VEG</strain>
    </source>
</reference>
<protein>
    <recommendedName>
        <fullName evidence="4">Transmembrane protein</fullName>
    </recommendedName>
</protein>
<feature type="region of interest" description="Disordered" evidence="1">
    <location>
        <begin position="220"/>
        <end position="314"/>
    </location>
</feature>
<evidence type="ECO:0000256" key="1">
    <source>
        <dbReference type="SAM" id="MobiDB-lite"/>
    </source>
</evidence>
<keyword evidence="2" id="KW-0812">Transmembrane</keyword>